<accession>A0ABN1AWA0</accession>
<evidence type="ECO:0000256" key="1">
    <source>
        <dbReference type="SAM" id="SignalP"/>
    </source>
</evidence>
<evidence type="ECO:0000313" key="2">
    <source>
        <dbReference type="EMBL" id="GAA0484781.1"/>
    </source>
</evidence>
<dbReference type="Proteomes" id="UP001500713">
    <property type="component" value="Unassembled WGS sequence"/>
</dbReference>
<organism evidence="2 3">
    <name type="scientific">Parasphingorhabdus litoris</name>
    <dbReference type="NCBI Taxonomy" id="394733"/>
    <lineage>
        <taxon>Bacteria</taxon>
        <taxon>Pseudomonadati</taxon>
        <taxon>Pseudomonadota</taxon>
        <taxon>Alphaproteobacteria</taxon>
        <taxon>Sphingomonadales</taxon>
        <taxon>Sphingomonadaceae</taxon>
        <taxon>Parasphingorhabdus</taxon>
    </lineage>
</organism>
<dbReference type="RefSeq" id="WP_229955332.1">
    <property type="nucleotide sequence ID" value="NZ_BAAAEM010000003.1"/>
</dbReference>
<protein>
    <submittedName>
        <fullName evidence="2">Acyloxyacyl hydrolase</fullName>
    </submittedName>
</protein>
<keyword evidence="3" id="KW-1185">Reference proteome</keyword>
<sequence>MKSYYILVLAAVAWFAAEQPVAAQEIFVGVAAHEVDTPLSFKTDEEGVDFQAGYRGKRIEALSAIGAPSPYIFASINSAGDTSLVAAGLSWKIGSKFYLRPGIGLAIHDGPSQRFARDGTQTQLGSRVLFEPELAIGVQLSERIDLEASWVHVSHAQIFNGNQNPGLDIIGARLVIKLP</sequence>
<dbReference type="GO" id="GO:0016787">
    <property type="term" value="F:hydrolase activity"/>
    <property type="evidence" value="ECO:0007669"/>
    <property type="project" value="UniProtKB-KW"/>
</dbReference>
<reference evidence="2 3" key="1">
    <citation type="journal article" date="2019" name="Int. J. Syst. Evol. Microbiol.">
        <title>The Global Catalogue of Microorganisms (GCM) 10K type strain sequencing project: providing services to taxonomists for standard genome sequencing and annotation.</title>
        <authorList>
            <consortium name="The Broad Institute Genomics Platform"/>
            <consortium name="The Broad Institute Genome Sequencing Center for Infectious Disease"/>
            <person name="Wu L."/>
            <person name="Ma J."/>
        </authorList>
    </citation>
    <scope>NUCLEOTIDE SEQUENCE [LARGE SCALE GENOMIC DNA]</scope>
    <source>
        <strain evidence="2 3">JCM 14162</strain>
    </source>
</reference>
<dbReference type="InterPro" id="IPR018550">
    <property type="entry name" value="Lipid-A_deacylase-rel"/>
</dbReference>
<keyword evidence="2" id="KW-0378">Hydrolase</keyword>
<dbReference type="EMBL" id="BAAAEM010000003">
    <property type="protein sequence ID" value="GAA0484781.1"/>
    <property type="molecule type" value="Genomic_DNA"/>
</dbReference>
<name>A0ABN1AWA0_9SPHN</name>
<evidence type="ECO:0000313" key="3">
    <source>
        <dbReference type="Proteomes" id="UP001500713"/>
    </source>
</evidence>
<feature type="chain" id="PRO_5045863293" evidence="1">
    <location>
        <begin position="24"/>
        <end position="179"/>
    </location>
</feature>
<gene>
    <name evidence="2" type="ORF">GCM10009096_29280</name>
</gene>
<dbReference type="Pfam" id="PF09411">
    <property type="entry name" value="PagL"/>
    <property type="match status" value="1"/>
</dbReference>
<proteinExistence type="predicted"/>
<keyword evidence="1" id="KW-0732">Signal</keyword>
<dbReference type="Gene3D" id="2.40.160.20">
    <property type="match status" value="1"/>
</dbReference>
<comment type="caution">
    <text evidence="2">The sequence shown here is derived from an EMBL/GenBank/DDBJ whole genome shotgun (WGS) entry which is preliminary data.</text>
</comment>
<feature type="signal peptide" evidence="1">
    <location>
        <begin position="1"/>
        <end position="23"/>
    </location>
</feature>